<protein>
    <submittedName>
        <fullName evidence="2 4">Uncharacterized protein</fullName>
    </submittedName>
</protein>
<name>A0A0N4YU56_NIPBR</name>
<feature type="region of interest" description="Disordered" evidence="1">
    <location>
        <begin position="1"/>
        <end position="48"/>
    </location>
</feature>
<proteinExistence type="predicted"/>
<evidence type="ECO:0000313" key="3">
    <source>
        <dbReference type="Proteomes" id="UP000271162"/>
    </source>
</evidence>
<reference evidence="4" key="1">
    <citation type="submission" date="2017-02" db="UniProtKB">
        <authorList>
            <consortium name="WormBaseParasite"/>
        </authorList>
    </citation>
    <scope>IDENTIFICATION</scope>
</reference>
<sequence>MDPISLPSTASYSSTEHRKLTRENGHEHPVLLNDVNPSEEPLEEVADV</sequence>
<reference evidence="2 3" key="2">
    <citation type="submission" date="2018-11" db="EMBL/GenBank/DDBJ databases">
        <authorList>
            <consortium name="Pathogen Informatics"/>
        </authorList>
    </citation>
    <scope>NUCLEOTIDE SEQUENCE [LARGE SCALE GENOMIC DNA]</scope>
</reference>
<accession>A0A0N4YU56</accession>
<keyword evidence="3" id="KW-1185">Reference proteome</keyword>
<dbReference type="WBParaSite" id="NBR_0002077801-mRNA-1">
    <property type="protein sequence ID" value="NBR_0002077801-mRNA-1"/>
    <property type="gene ID" value="NBR_0002077801"/>
</dbReference>
<feature type="compositionally biased region" description="Basic and acidic residues" evidence="1">
    <location>
        <begin position="15"/>
        <end position="29"/>
    </location>
</feature>
<evidence type="ECO:0000313" key="4">
    <source>
        <dbReference type="WBParaSite" id="NBR_0002077801-mRNA-1"/>
    </source>
</evidence>
<organism evidence="4">
    <name type="scientific">Nippostrongylus brasiliensis</name>
    <name type="common">Rat hookworm</name>
    <dbReference type="NCBI Taxonomy" id="27835"/>
    <lineage>
        <taxon>Eukaryota</taxon>
        <taxon>Metazoa</taxon>
        <taxon>Ecdysozoa</taxon>
        <taxon>Nematoda</taxon>
        <taxon>Chromadorea</taxon>
        <taxon>Rhabditida</taxon>
        <taxon>Rhabditina</taxon>
        <taxon>Rhabditomorpha</taxon>
        <taxon>Strongyloidea</taxon>
        <taxon>Heligmosomidae</taxon>
        <taxon>Nippostrongylus</taxon>
    </lineage>
</organism>
<evidence type="ECO:0000313" key="2">
    <source>
        <dbReference type="EMBL" id="VDL84517.1"/>
    </source>
</evidence>
<dbReference type="AlphaFoldDB" id="A0A0N4YU56"/>
<feature type="compositionally biased region" description="Polar residues" evidence="1">
    <location>
        <begin position="1"/>
        <end position="14"/>
    </location>
</feature>
<evidence type="ECO:0000256" key="1">
    <source>
        <dbReference type="SAM" id="MobiDB-lite"/>
    </source>
</evidence>
<gene>
    <name evidence="2" type="ORF">NBR_LOCUS20779</name>
</gene>
<dbReference type="EMBL" id="UYSL01025510">
    <property type="protein sequence ID" value="VDL84517.1"/>
    <property type="molecule type" value="Genomic_DNA"/>
</dbReference>
<dbReference type="Proteomes" id="UP000271162">
    <property type="component" value="Unassembled WGS sequence"/>
</dbReference>